<dbReference type="Gene3D" id="2.60.120.200">
    <property type="match status" value="1"/>
</dbReference>
<evidence type="ECO:0000313" key="12">
    <source>
        <dbReference type="EMBL" id="KNC50320.1"/>
    </source>
</evidence>
<keyword evidence="7" id="KW-0862">Zinc</keyword>
<dbReference type="PROSITE" id="PS00109">
    <property type="entry name" value="PROTEIN_KINASE_TYR"/>
    <property type="match status" value="1"/>
</dbReference>
<keyword evidence="12" id="KW-0808">Transferase</keyword>
<dbReference type="GO" id="GO:0005524">
    <property type="term" value="F:ATP binding"/>
    <property type="evidence" value="ECO:0007669"/>
    <property type="project" value="UniProtKB-UniRule"/>
</dbReference>
<dbReference type="SUPFAM" id="SSF48403">
    <property type="entry name" value="Ankyrin repeat"/>
    <property type="match status" value="1"/>
</dbReference>
<dbReference type="GO" id="GO:0008270">
    <property type="term" value="F:zinc ion binding"/>
    <property type="evidence" value="ECO:0007669"/>
    <property type="project" value="UniProtKB-KW"/>
</dbReference>
<dbReference type="AlphaFoldDB" id="A0A0L0DDM3"/>
<evidence type="ECO:0000256" key="6">
    <source>
        <dbReference type="PROSITE-ProRule" id="PRU00023"/>
    </source>
</evidence>
<feature type="compositionally biased region" description="Polar residues" evidence="9">
    <location>
        <begin position="17"/>
        <end position="61"/>
    </location>
</feature>
<dbReference type="InterPro" id="IPR007527">
    <property type="entry name" value="Znf_SWIM"/>
</dbReference>
<gene>
    <name evidence="12" type="ORF">AMSG_06802</name>
</gene>
<feature type="binding site" evidence="8">
    <location>
        <position position="824"/>
    </location>
    <ligand>
        <name>ATP</name>
        <dbReference type="ChEBI" id="CHEBI:30616"/>
    </ligand>
</feature>
<protein>
    <submittedName>
        <fullName evidence="12">TKL protein kinase</fullName>
    </submittedName>
</protein>
<dbReference type="eggNOG" id="KOG0192">
    <property type="taxonomic scope" value="Eukaryota"/>
</dbReference>
<dbReference type="RefSeq" id="XP_013756866.1">
    <property type="nucleotide sequence ID" value="XM_013901412.1"/>
</dbReference>
<dbReference type="PROSITE" id="PS50088">
    <property type="entry name" value="ANK_REPEAT"/>
    <property type="match status" value="2"/>
</dbReference>
<dbReference type="InterPro" id="IPR051681">
    <property type="entry name" value="Ser/Thr_Kinases-Pseudokinases"/>
</dbReference>
<keyword evidence="13" id="KW-1185">Reference proteome</keyword>
<dbReference type="InterPro" id="IPR002110">
    <property type="entry name" value="Ankyrin_rpt"/>
</dbReference>
<evidence type="ECO:0000256" key="3">
    <source>
        <dbReference type="ARBA" id="ARBA00022741"/>
    </source>
</evidence>
<dbReference type="InterPro" id="IPR001245">
    <property type="entry name" value="Ser-Thr/Tyr_kinase_cat_dom"/>
</dbReference>
<dbReference type="STRING" id="461836.A0A0L0DDM3"/>
<accession>A0A0L0DDM3</accession>
<dbReference type="InterPro" id="IPR011009">
    <property type="entry name" value="Kinase-like_dom_sf"/>
</dbReference>
<dbReference type="GeneID" id="25565882"/>
<evidence type="ECO:0000256" key="5">
    <source>
        <dbReference type="ARBA" id="ARBA00023157"/>
    </source>
</evidence>
<dbReference type="InterPro" id="IPR008266">
    <property type="entry name" value="Tyr_kinase_AS"/>
</dbReference>
<keyword evidence="6" id="KW-0040">ANK repeat</keyword>
<keyword evidence="7" id="KW-0863">Zinc-finger</keyword>
<keyword evidence="3 8" id="KW-0547">Nucleotide-binding</keyword>
<feature type="compositionally biased region" description="Basic and acidic residues" evidence="9">
    <location>
        <begin position="1"/>
        <end position="13"/>
    </location>
</feature>
<feature type="region of interest" description="Disordered" evidence="9">
    <location>
        <begin position="749"/>
        <end position="772"/>
    </location>
</feature>
<feature type="domain" description="SWIM-type" evidence="11">
    <location>
        <begin position="393"/>
        <end position="442"/>
    </location>
</feature>
<name>A0A0L0DDM3_THETB</name>
<evidence type="ECO:0000256" key="7">
    <source>
        <dbReference type="PROSITE-ProRule" id="PRU00325"/>
    </source>
</evidence>
<dbReference type="Gene3D" id="1.25.40.20">
    <property type="entry name" value="Ankyrin repeat-containing domain"/>
    <property type="match status" value="2"/>
</dbReference>
<comment type="similarity">
    <text evidence="1">Belongs to the protein kinase superfamily. TKL Ser/Thr protein kinase family.</text>
</comment>
<keyword evidence="5" id="KW-1015">Disulfide bond</keyword>
<evidence type="ECO:0000256" key="1">
    <source>
        <dbReference type="ARBA" id="ARBA00005843"/>
    </source>
</evidence>
<keyword evidence="7" id="KW-0479">Metal-binding</keyword>
<dbReference type="SUPFAM" id="SSF56112">
    <property type="entry name" value="Protein kinase-like (PK-like)"/>
    <property type="match status" value="1"/>
</dbReference>
<feature type="domain" description="Protein kinase" evidence="10">
    <location>
        <begin position="796"/>
        <end position="1056"/>
    </location>
</feature>
<dbReference type="PROSITE" id="PS50966">
    <property type="entry name" value="ZF_SWIM"/>
    <property type="match status" value="1"/>
</dbReference>
<dbReference type="Pfam" id="PF13385">
    <property type="entry name" value="Laminin_G_3"/>
    <property type="match status" value="1"/>
</dbReference>
<dbReference type="InterPro" id="IPR000719">
    <property type="entry name" value="Prot_kinase_dom"/>
</dbReference>
<dbReference type="Proteomes" id="UP000054408">
    <property type="component" value="Unassembled WGS sequence"/>
</dbReference>
<dbReference type="InterPro" id="IPR036770">
    <property type="entry name" value="Ankyrin_rpt-contain_sf"/>
</dbReference>
<feature type="repeat" description="ANK" evidence="6">
    <location>
        <begin position="146"/>
        <end position="178"/>
    </location>
</feature>
<evidence type="ECO:0000259" key="11">
    <source>
        <dbReference type="PROSITE" id="PS50966"/>
    </source>
</evidence>
<dbReference type="InterPro" id="IPR017441">
    <property type="entry name" value="Protein_kinase_ATP_BS"/>
</dbReference>
<evidence type="ECO:0000256" key="8">
    <source>
        <dbReference type="PROSITE-ProRule" id="PRU10141"/>
    </source>
</evidence>
<dbReference type="Pfam" id="PF12796">
    <property type="entry name" value="Ank_2"/>
    <property type="match status" value="1"/>
</dbReference>
<dbReference type="PANTHER" id="PTHR44329">
    <property type="entry name" value="SERINE/THREONINE-PROTEIN KINASE TNNI3K-RELATED"/>
    <property type="match status" value="1"/>
</dbReference>
<dbReference type="PROSITE" id="PS50297">
    <property type="entry name" value="ANK_REP_REGION"/>
    <property type="match status" value="2"/>
</dbReference>
<dbReference type="OrthoDB" id="10261027at2759"/>
<evidence type="ECO:0000256" key="4">
    <source>
        <dbReference type="ARBA" id="ARBA00022840"/>
    </source>
</evidence>
<keyword evidence="12" id="KW-0418">Kinase</keyword>
<dbReference type="SMART" id="SM00248">
    <property type="entry name" value="ANK"/>
    <property type="match status" value="2"/>
</dbReference>
<dbReference type="PRINTS" id="PR00109">
    <property type="entry name" value="TYRKINASE"/>
</dbReference>
<dbReference type="CDD" id="cd13999">
    <property type="entry name" value="STKc_MAP3K-like"/>
    <property type="match status" value="1"/>
</dbReference>
<evidence type="ECO:0000256" key="2">
    <source>
        <dbReference type="ARBA" id="ARBA00022729"/>
    </source>
</evidence>
<dbReference type="PROSITE" id="PS50011">
    <property type="entry name" value="PROTEIN_KINASE_DOM"/>
    <property type="match status" value="1"/>
</dbReference>
<sequence length="1056" mass="114229">MDRTGGDQWKGRDSAPGNGSDSDNVRASTSAPMTRPMANNGNQGREWSTSSAPQFQEQNAQAPGASAKYIAPAKLLAPPPSVLVWQAVADNDVEAVRWWIESTRVAPGSPDTHGNTAVHVAAHHGRVDILRILLESGGSPDFPDAAGNTPLHLAAHFNHPAAVALLLETHAVPTLRNSFGATPLDDTPDDAEQVHTLLLAAMENEIVTHYLEDVDNRRKRYEFVRLTLVNTVLTVAQGAIGTAGKVRIVTYKSIDRAYAALDKRLEGLMARGWSEARMGARLYRHTVNKAKVARSDRHIAAYQRQRAAIEAGMLIVGEPPLPTEVGGVDWAPFESETSGSVPFFSEAFVESLAASPQYMARARKVVASAAMHPRYRRGPMLSALCTGSRNETYSVRVRFDPNEVDPTGRLVAITHANCNCMSASTDMPGRCKHILALLLHWLDDPSETSFVVPAYQALPTKFFERLFGVFLSNDDATTAAAAQVCSVWRTMVARFGTGRWHSAVFTPPPEGGRGGLIIARAASAVSFSGLQPYTIETWLRPRTKSSSGTLVAKVDRGVGAEYALELHDSVLRVFRNIEPYVLDGTTTLAVNRWYHVAVTFNQMWVRLYLNGEEEAAMSWGPHNAATGIPLCIGGVLDAGVPASFFDGDVQEVRIWAASLPQARIKQSMFASPGSVVAAAVAGGSSAPRLVSRIRVSAAADAVVDDANGVSDLELMGADECVAIARAGFHAFFGLAQRAAAMAERARRAEAGKSKGADDAGASSSGSHKAVTTGDGDADVVLHNAMREPWYIFPDEVTFGELLGSGAFGAVHAGEWRAAPVAIKKLLDAEMGGKERLETFRREISIVARLRGSPYVVQFLGACMHPTAHFIVTELMSNKSVEYWIRSPDKVLSVPERVRMGLDAARGMLHIHAEGLIHGDLALRNLLVDDTFRVKVTDFGLSRVRTGSLNEVSQAMGTPVTMAPELIQGHAISTKVDVYSFGVVLWQLYTRDDPFPGLTPMQVAWRVVMQGERPEIPAHTPSSLTQLIERCWAASADDRPDFTVIVRELSLIAVQPL</sequence>
<keyword evidence="4 8" id="KW-0067">ATP-binding</keyword>
<reference evidence="12 13" key="1">
    <citation type="submission" date="2010-05" db="EMBL/GenBank/DDBJ databases">
        <title>The Genome Sequence of Thecamonas trahens ATCC 50062.</title>
        <authorList>
            <consortium name="The Broad Institute Genome Sequencing Platform"/>
            <person name="Russ C."/>
            <person name="Cuomo C."/>
            <person name="Shea T."/>
            <person name="Young S.K."/>
            <person name="Zeng Q."/>
            <person name="Koehrsen M."/>
            <person name="Haas B."/>
            <person name="Borodovsky M."/>
            <person name="Guigo R."/>
            <person name="Alvarado L."/>
            <person name="Berlin A."/>
            <person name="Bochicchio J."/>
            <person name="Borenstein D."/>
            <person name="Chapman S."/>
            <person name="Chen Z."/>
            <person name="Freedman E."/>
            <person name="Gellesch M."/>
            <person name="Goldberg J."/>
            <person name="Griggs A."/>
            <person name="Gujja S."/>
            <person name="Heilman E."/>
            <person name="Heiman D."/>
            <person name="Hepburn T."/>
            <person name="Howarth C."/>
            <person name="Jen D."/>
            <person name="Larson L."/>
            <person name="Mehta T."/>
            <person name="Park D."/>
            <person name="Pearson M."/>
            <person name="Roberts A."/>
            <person name="Saif S."/>
            <person name="Shenoy N."/>
            <person name="Sisk P."/>
            <person name="Stolte C."/>
            <person name="Sykes S."/>
            <person name="Thomson T."/>
            <person name="Walk T."/>
            <person name="White J."/>
            <person name="Yandava C."/>
            <person name="Burger G."/>
            <person name="Gray M.W."/>
            <person name="Holland P.W.H."/>
            <person name="King N."/>
            <person name="Lang F.B.F."/>
            <person name="Roger A.J."/>
            <person name="Ruiz-Trillo I."/>
            <person name="Lander E."/>
            <person name="Nusbaum C."/>
        </authorList>
    </citation>
    <scope>NUCLEOTIDE SEQUENCE [LARGE SCALE GENOMIC DNA]</scope>
    <source>
        <strain evidence="12 13">ATCC 50062</strain>
    </source>
</reference>
<dbReference type="Pfam" id="PF07714">
    <property type="entry name" value="PK_Tyr_Ser-Thr"/>
    <property type="match status" value="1"/>
</dbReference>
<dbReference type="InterPro" id="IPR006558">
    <property type="entry name" value="LamG-like"/>
</dbReference>
<feature type="repeat" description="ANK" evidence="6">
    <location>
        <begin position="113"/>
        <end position="145"/>
    </location>
</feature>
<dbReference type="Gene3D" id="1.10.510.10">
    <property type="entry name" value="Transferase(Phosphotransferase) domain 1"/>
    <property type="match status" value="1"/>
</dbReference>
<feature type="region of interest" description="Disordered" evidence="9">
    <location>
        <begin position="1"/>
        <end position="63"/>
    </location>
</feature>
<evidence type="ECO:0000313" key="13">
    <source>
        <dbReference type="Proteomes" id="UP000054408"/>
    </source>
</evidence>
<evidence type="ECO:0000259" key="10">
    <source>
        <dbReference type="PROSITE" id="PS50011"/>
    </source>
</evidence>
<proteinExistence type="inferred from homology"/>
<dbReference type="SMART" id="SM00560">
    <property type="entry name" value="LamGL"/>
    <property type="match status" value="1"/>
</dbReference>
<dbReference type="GO" id="GO:0004674">
    <property type="term" value="F:protein serine/threonine kinase activity"/>
    <property type="evidence" value="ECO:0007669"/>
    <property type="project" value="TreeGrafter"/>
</dbReference>
<evidence type="ECO:0000256" key="9">
    <source>
        <dbReference type="SAM" id="MobiDB-lite"/>
    </source>
</evidence>
<organism evidence="12 13">
    <name type="scientific">Thecamonas trahens ATCC 50062</name>
    <dbReference type="NCBI Taxonomy" id="461836"/>
    <lineage>
        <taxon>Eukaryota</taxon>
        <taxon>Apusozoa</taxon>
        <taxon>Apusomonadida</taxon>
        <taxon>Apusomonadidae</taxon>
        <taxon>Thecamonas</taxon>
    </lineage>
</organism>
<dbReference type="Gene3D" id="3.30.200.20">
    <property type="entry name" value="Phosphorylase Kinase, domain 1"/>
    <property type="match status" value="1"/>
</dbReference>
<dbReference type="PANTHER" id="PTHR44329:SF298">
    <property type="entry name" value="MIXED LINEAGE KINASE DOMAIN-LIKE PROTEIN"/>
    <property type="match status" value="1"/>
</dbReference>
<dbReference type="SUPFAM" id="SSF49899">
    <property type="entry name" value="Concanavalin A-like lectins/glucanases"/>
    <property type="match status" value="1"/>
</dbReference>
<dbReference type="InterPro" id="IPR013320">
    <property type="entry name" value="ConA-like_dom_sf"/>
</dbReference>
<keyword evidence="2" id="KW-0732">Signal</keyword>
<dbReference type="PROSITE" id="PS00107">
    <property type="entry name" value="PROTEIN_KINASE_ATP"/>
    <property type="match status" value="1"/>
</dbReference>
<dbReference type="EMBL" id="GL349461">
    <property type="protein sequence ID" value="KNC50320.1"/>
    <property type="molecule type" value="Genomic_DNA"/>
</dbReference>